<proteinExistence type="predicted"/>
<evidence type="ECO:0000313" key="3">
    <source>
        <dbReference type="Proteomes" id="UP001331761"/>
    </source>
</evidence>
<feature type="transmembrane region" description="Helical" evidence="1">
    <location>
        <begin position="35"/>
        <end position="56"/>
    </location>
</feature>
<accession>A0AAN8FY14</accession>
<sequence length="213" mass="24015">MPDLLHSLLHLKMLNNFHIMERRRSPLFQMNTSTMGLRIALLVGGTFMAAIHAVLIHQYECCGIYSVSDYYTARQISFPPEHLETREANTSTTVNQSQVGTGSPFGKQQQYVPYFEQMGPRMFSVSFRTLEYDGYLLCAIVLLCRPPQIYRYSCAQRIASNYRDKSMVLTLLAGIIALVAIVNAIHLLVWRSRLQPSSKSSVSPNSTSSTVNV</sequence>
<comment type="caution">
    <text evidence="2">The sequence shown here is derived from an EMBL/GenBank/DDBJ whole genome shotgun (WGS) entry which is preliminary data.</text>
</comment>
<evidence type="ECO:0000256" key="1">
    <source>
        <dbReference type="SAM" id="Phobius"/>
    </source>
</evidence>
<reference evidence="2 3" key="1">
    <citation type="submission" date="2019-10" db="EMBL/GenBank/DDBJ databases">
        <title>Assembly and Annotation for the nematode Trichostrongylus colubriformis.</title>
        <authorList>
            <person name="Martin J."/>
        </authorList>
    </citation>
    <scope>NUCLEOTIDE SEQUENCE [LARGE SCALE GENOMIC DNA]</scope>
    <source>
        <strain evidence="2">G859</strain>
        <tissue evidence="2">Whole worm</tissue>
    </source>
</reference>
<dbReference type="AlphaFoldDB" id="A0AAN8FY14"/>
<keyword evidence="3" id="KW-1185">Reference proteome</keyword>
<keyword evidence="1" id="KW-0472">Membrane</keyword>
<organism evidence="2 3">
    <name type="scientific">Trichostrongylus colubriformis</name>
    <name type="common">Black scour worm</name>
    <dbReference type="NCBI Taxonomy" id="6319"/>
    <lineage>
        <taxon>Eukaryota</taxon>
        <taxon>Metazoa</taxon>
        <taxon>Ecdysozoa</taxon>
        <taxon>Nematoda</taxon>
        <taxon>Chromadorea</taxon>
        <taxon>Rhabditida</taxon>
        <taxon>Rhabditina</taxon>
        <taxon>Rhabditomorpha</taxon>
        <taxon>Strongyloidea</taxon>
        <taxon>Trichostrongylidae</taxon>
        <taxon>Trichostrongylus</taxon>
    </lineage>
</organism>
<name>A0AAN8FY14_TRICO</name>
<protein>
    <submittedName>
        <fullName evidence="2">Uncharacterized protein</fullName>
    </submittedName>
</protein>
<dbReference type="Proteomes" id="UP001331761">
    <property type="component" value="Unassembled WGS sequence"/>
</dbReference>
<evidence type="ECO:0000313" key="2">
    <source>
        <dbReference type="EMBL" id="KAK5983457.1"/>
    </source>
</evidence>
<feature type="transmembrane region" description="Helical" evidence="1">
    <location>
        <begin position="167"/>
        <end position="190"/>
    </location>
</feature>
<dbReference type="EMBL" id="WIXE01003956">
    <property type="protein sequence ID" value="KAK5983457.1"/>
    <property type="molecule type" value="Genomic_DNA"/>
</dbReference>
<gene>
    <name evidence="2" type="ORF">GCK32_001850</name>
</gene>
<keyword evidence="1" id="KW-0812">Transmembrane</keyword>
<keyword evidence="1" id="KW-1133">Transmembrane helix</keyword>